<proteinExistence type="predicted"/>
<gene>
    <name evidence="1" type="ORF">CEXT_657561</name>
</gene>
<name>A0AAV4W676_CAEEX</name>
<organism evidence="1 2">
    <name type="scientific">Caerostris extrusa</name>
    <name type="common">Bark spider</name>
    <name type="synonym">Caerostris bankana</name>
    <dbReference type="NCBI Taxonomy" id="172846"/>
    <lineage>
        <taxon>Eukaryota</taxon>
        <taxon>Metazoa</taxon>
        <taxon>Ecdysozoa</taxon>
        <taxon>Arthropoda</taxon>
        <taxon>Chelicerata</taxon>
        <taxon>Arachnida</taxon>
        <taxon>Araneae</taxon>
        <taxon>Araneomorphae</taxon>
        <taxon>Entelegynae</taxon>
        <taxon>Araneoidea</taxon>
        <taxon>Araneidae</taxon>
        <taxon>Caerostris</taxon>
    </lineage>
</organism>
<sequence>MAGTTDFALDIRHGRRGRVEEDTVVTLLRAMALRKFFVQKLVEFRHFNLFFLSDYKDLHWSAEGTPDGVQRRLEREKLDKIYLSAHGTLIMVMARTTDFALDIRHGRGGWKKIL</sequence>
<evidence type="ECO:0000313" key="2">
    <source>
        <dbReference type="Proteomes" id="UP001054945"/>
    </source>
</evidence>
<keyword evidence="2" id="KW-1185">Reference proteome</keyword>
<protein>
    <submittedName>
        <fullName evidence="1">Uncharacterized protein</fullName>
    </submittedName>
</protein>
<evidence type="ECO:0000313" key="1">
    <source>
        <dbReference type="EMBL" id="GIY78222.1"/>
    </source>
</evidence>
<comment type="caution">
    <text evidence="1">The sequence shown here is derived from an EMBL/GenBank/DDBJ whole genome shotgun (WGS) entry which is preliminary data.</text>
</comment>
<dbReference type="EMBL" id="BPLR01015731">
    <property type="protein sequence ID" value="GIY78222.1"/>
    <property type="molecule type" value="Genomic_DNA"/>
</dbReference>
<accession>A0AAV4W676</accession>
<dbReference type="Proteomes" id="UP001054945">
    <property type="component" value="Unassembled WGS sequence"/>
</dbReference>
<dbReference type="AlphaFoldDB" id="A0AAV4W676"/>
<reference evidence="1 2" key="1">
    <citation type="submission" date="2021-06" db="EMBL/GenBank/DDBJ databases">
        <title>Caerostris extrusa draft genome.</title>
        <authorList>
            <person name="Kono N."/>
            <person name="Arakawa K."/>
        </authorList>
    </citation>
    <scope>NUCLEOTIDE SEQUENCE [LARGE SCALE GENOMIC DNA]</scope>
</reference>